<dbReference type="Proteomes" id="UP000034349">
    <property type="component" value="Unassembled WGS sequence"/>
</dbReference>
<dbReference type="CDD" id="cd20175">
    <property type="entry name" value="ThyX"/>
    <property type="match status" value="1"/>
</dbReference>
<organism evidence="1 2">
    <name type="scientific">Candidatus Roizmanbacteria bacterium GW2011_GWA2_32_13</name>
    <dbReference type="NCBI Taxonomy" id="1618475"/>
    <lineage>
        <taxon>Bacteria</taxon>
        <taxon>Candidatus Roizmaniibacteriota</taxon>
    </lineage>
</organism>
<name>A0A0F9Z448_9BACT</name>
<dbReference type="GO" id="GO:0006231">
    <property type="term" value="P:dTMP biosynthetic process"/>
    <property type="evidence" value="ECO:0007669"/>
    <property type="project" value="InterPro"/>
</dbReference>
<dbReference type="AlphaFoldDB" id="A0A0F9Z448"/>
<dbReference type="InterPro" id="IPR003669">
    <property type="entry name" value="Thymidylate_synthase_ThyX"/>
</dbReference>
<dbReference type="PANTHER" id="PTHR34934">
    <property type="entry name" value="FLAVIN-DEPENDENT THYMIDYLATE SYNTHASE"/>
    <property type="match status" value="1"/>
</dbReference>
<dbReference type="PATRIC" id="fig|1618475.3.peg.478"/>
<dbReference type="EMBL" id="LBOK01000043">
    <property type="protein sequence ID" value="KKP33436.1"/>
    <property type="molecule type" value="Genomic_DNA"/>
</dbReference>
<comment type="caution">
    <text evidence="1">The sequence shown here is derived from an EMBL/GenBank/DDBJ whole genome shotgun (WGS) entry which is preliminary data.</text>
</comment>
<dbReference type="InterPro" id="IPR036098">
    <property type="entry name" value="Thymidylate_synthase_ThyX_sf"/>
</dbReference>
<dbReference type="SUPFAM" id="SSF69796">
    <property type="entry name" value="Thymidylate synthase-complementing protein Thy1"/>
    <property type="match status" value="2"/>
</dbReference>
<sequence length="539" mass="63722">MILFSKQEKFFLHPFFSNTNKEIYCIKGLPPELTGALCSRASRAKNDLRRIFLDEYIKPILESNDKNLAKELKITINFLHNNGIDKIVNNKKAQIFFAKWLAQYGDDSIMQMLGTYLVITKVSQVALKHLEDQRIGIAPIEKSTRYVDYSTKINNSYQYYTESALGKEYENTMNLLFDTYSKSLPILKKILIKKYPDENQLILEKKAFDILRGLLPCSTFSQVAFYGNAQAMEYLINRSIQHPLSELRFISENSKTELNKEIPSLLMRLSGEKTKDYQKYLIQKPINVDKIVDKLWKESKLDIENKPIVKLVDYDKNSENKIIASILFPQTHLSWKSVAKKVNSLNNKQKQDILKTYVKSRKERWQKIGRAMENAYVRFEIVMNIGAYRDLQRHRMMTQARQLFSTHLGYDIPKELVSTEILKPYNKAMEQAKKTFEKIEKKDKYLAQYSVPMAYRIRFYQYKNLRQCFWEGELRTTAQGHTDYRIIEQEKYKLLRKVYPNISEFMMVDMNNYDIARRGTIEKIKAKEKMLVKKYEKRF</sequence>
<protein>
    <submittedName>
        <fullName evidence="1">Thymidylate synthase complementing protein ThyX</fullName>
    </submittedName>
</protein>
<evidence type="ECO:0000313" key="1">
    <source>
        <dbReference type="EMBL" id="KKP33436.1"/>
    </source>
</evidence>
<dbReference type="GO" id="GO:0050660">
    <property type="term" value="F:flavin adenine dinucleotide binding"/>
    <property type="evidence" value="ECO:0007669"/>
    <property type="project" value="InterPro"/>
</dbReference>
<accession>A0A0F9Z448</accession>
<dbReference type="GO" id="GO:0050797">
    <property type="term" value="F:thymidylate synthase (FAD) activity"/>
    <property type="evidence" value="ECO:0007669"/>
    <property type="project" value="InterPro"/>
</dbReference>
<dbReference type="PROSITE" id="PS51331">
    <property type="entry name" value="THYX"/>
    <property type="match status" value="2"/>
</dbReference>
<dbReference type="GO" id="GO:0004799">
    <property type="term" value="F:thymidylate synthase activity"/>
    <property type="evidence" value="ECO:0007669"/>
    <property type="project" value="TreeGrafter"/>
</dbReference>
<dbReference type="Gene3D" id="3.30.1360.170">
    <property type="match status" value="2"/>
</dbReference>
<reference evidence="1 2" key="1">
    <citation type="journal article" date="2015" name="Nature">
        <title>rRNA introns, odd ribosomes, and small enigmatic genomes across a large radiation of phyla.</title>
        <authorList>
            <person name="Brown C.T."/>
            <person name="Hug L.A."/>
            <person name="Thomas B.C."/>
            <person name="Sharon I."/>
            <person name="Castelle C.J."/>
            <person name="Singh A."/>
            <person name="Wilkins M.J."/>
            <person name="Williams K.H."/>
            <person name="Banfield J.F."/>
        </authorList>
    </citation>
    <scope>NUCLEOTIDE SEQUENCE [LARGE SCALE GENOMIC DNA]</scope>
</reference>
<dbReference type="Pfam" id="PF02511">
    <property type="entry name" value="Thy1"/>
    <property type="match status" value="2"/>
</dbReference>
<proteinExistence type="predicted"/>
<dbReference type="GO" id="GO:0070402">
    <property type="term" value="F:NADPH binding"/>
    <property type="evidence" value="ECO:0007669"/>
    <property type="project" value="TreeGrafter"/>
</dbReference>
<evidence type="ECO:0000313" key="2">
    <source>
        <dbReference type="Proteomes" id="UP000034349"/>
    </source>
</evidence>
<gene>
    <name evidence="1" type="ORF">UR23_C0043G0014</name>
</gene>
<dbReference type="PANTHER" id="PTHR34934:SF1">
    <property type="entry name" value="FLAVIN-DEPENDENT THYMIDYLATE SYNTHASE"/>
    <property type="match status" value="1"/>
</dbReference>